<dbReference type="SMART" id="SM00448">
    <property type="entry name" value="REC"/>
    <property type="match status" value="1"/>
</dbReference>
<dbReference type="PANTHER" id="PTHR44591:SF23">
    <property type="entry name" value="CHEY SUBFAMILY"/>
    <property type="match status" value="1"/>
</dbReference>
<dbReference type="PANTHER" id="PTHR44591">
    <property type="entry name" value="STRESS RESPONSE REGULATOR PROTEIN 1"/>
    <property type="match status" value="1"/>
</dbReference>
<comment type="caution">
    <text evidence="4">The sequence shown here is derived from an EMBL/GenBank/DDBJ whole genome shotgun (WGS) entry which is preliminary data.</text>
</comment>
<proteinExistence type="predicted"/>
<dbReference type="PROSITE" id="PS50110">
    <property type="entry name" value="RESPONSE_REGULATORY"/>
    <property type="match status" value="1"/>
</dbReference>
<feature type="modified residue" description="4-aspartylphosphate" evidence="2">
    <location>
        <position position="81"/>
    </location>
</feature>
<reference evidence="4 5" key="1">
    <citation type="submission" date="2018-03" db="EMBL/GenBank/DDBJ databases">
        <title>The draft genome of Mesorhizobium sp. 6GN-30.</title>
        <authorList>
            <person name="Liu L."/>
            <person name="Li L."/>
            <person name="Wang T."/>
            <person name="Zhang X."/>
            <person name="Liang L."/>
        </authorList>
    </citation>
    <scope>NUCLEOTIDE SEQUENCE [LARGE SCALE GENOMIC DNA]</scope>
    <source>
        <strain evidence="4 5">6GN30</strain>
    </source>
</reference>
<dbReference type="GO" id="GO:0000160">
    <property type="term" value="P:phosphorelay signal transduction system"/>
    <property type="evidence" value="ECO:0007669"/>
    <property type="project" value="InterPro"/>
</dbReference>
<dbReference type="AlphaFoldDB" id="A0A2P7SLQ2"/>
<accession>A0A2P7SLQ2</accession>
<dbReference type="OrthoDB" id="582170at2"/>
<organism evidence="4 5">
    <name type="scientific">Kumtagia ephedrae</name>
    <dbReference type="NCBI Taxonomy" id="2116701"/>
    <lineage>
        <taxon>Bacteria</taxon>
        <taxon>Pseudomonadati</taxon>
        <taxon>Pseudomonadota</taxon>
        <taxon>Alphaproteobacteria</taxon>
        <taxon>Hyphomicrobiales</taxon>
        <taxon>Phyllobacteriaceae</taxon>
        <taxon>Kumtagia</taxon>
    </lineage>
</organism>
<name>A0A2P7SLQ2_9HYPH</name>
<dbReference type="Pfam" id="PF00072">
    <property type="entry name" value="Response_reg"/>
    <property type="match status" value="1"/>
</dbReference>
<sequence>MSKLNDTPCFCRDDRQLAGGISVTKLLEGRRILVLEDEFLIAMDVEQICRDHGASQVLIARTLEEAEAAAANSVFDAAIIDIMLGNDSTLEFAASLRERRIPFAFASGYSDLDEIASAFPEIRIIGKPYSGDDLVQAIADAGRRP</sequence>
<evidence type="ECO:0000256" key="2">
    <source>
        <dbReference type="PROSITE-ProRule" id="PRU00169"/>
    </source>
</evidence>
<feature type="domain" description="Response regulatory" evidence="3">
    <location>
        <begin position="31"/>
        <end position="142"/>
    </location>
</feature>
<dbReference type="Proteomes" id="UP000241229">
    <property type="component" value="Unassembled WGS sequence"/>
</dbReference>
<dbReference type="InterPro" id="IPR011006">
    <property type="entry name" value="CheY-like_superfamily"/>
</dbReference>
<gene>
    <name evidence="4" type="ORF">C7I84_07280</name>
</gene>
<dbReference type="EMBL" id="PXYK01000005">
    <property type="protein sequence ID" value="PSJ63422.1"/>
    <property type="molecule type" value="Genomic_DNA"/>
</dbReference>
<dbReference type="SUPFAM" id="SSF52172">
    <property type="entry name" value="CheY-like"/>
    <property type="match status" value="1"/>
</dbReference>
<keyword evidence="1 2" id="KW-0597">Phosphoprotein</keyword>
<dbReference type="Gene3D" id="3.40.50.2300">
    <property type="match status" value="1"/>
</dbReference>
<protein>
    <submittedName>
        <fullName evidence="4">Response regulator</fullName>
    </submittedName>
</protein>
<keyword evidence="5" id="KW-1185">Reference proteome</keyword>
<evidence type="ECO:0000313" key="4">
    <source>
        <dbReference type="EMBL" id="PSJ63422.1"/>
    </source>
</evidence>
<evidence type="ECO:0000259" key="3">
    <source>
        <dbReference type="PROSITE" id="PS50110"/>
    </source>
</evidence>
<evidence type="ECO:0000256" key="1">
    <source>
        <dbReference type="ARBA" id="ARBA00022553"/>
    </source>
</evidence>
<dbReference type="InterPro" id="IPR050595">
    <property type="entry name" value="Bact_response_regulator"/>
</dbReference>
<evidence type="ECO:0000313" key="5">
    <source>
        <dbReference type="Proteomes" id="UP000241229"/>
    </source>
</evidence>
<dbReference type="InterPro" id="IPR001789">
    <property type="entry name" value="Sig_transdc_resp-reg_receiver"/>
</dbReference>